<organism evidence="1 2">
    <name type="scientific">Lithohypha guttulata</name>
    <dbReference type="NCBI Taxonomy" id="1690604"/>
    <lineage>
        <taxon>Eukaryota</taxon>
        <taxon>Fungi</taxon>
        <taxon>Dikarya</taxon>
        <taxon>Ascomycota</taxon>
        <taxon>Pezizomycotina</taxon>
        <taxon>Eurotiomycetes</taxon>
        <taxon>Chaetothyriomycetidae</taxon>
        <taxon>Chaetothyriales</taxon>
        <taxon>Trichomeriaceae</taxon>
        <taxon>Lithohypha</taxon>
    </lineage>
</organism>
<dbReference type="SUPFAM" id="SSF54637">
    <property type="entry name" value="Thioesterase/thiol ester dehydrase-isomerase"/>
    <property type="match status" value="1"/>
</dbReference>
<proteinExistence type="predicted"/>
<keyword evidence="2" id="KW-1185">Reference proteome</keyword>
<dbReference type="EMBL" id="JAVRRJ010000002">
    <property type="protein sequence ID" value="KAK5087956.1"/>
    <property type="molecule type" value="Genomic_DNA"/>
</dbReference>
<evidence type="ECO:0008006" key="3">
    <source>
        <dbReference type="Google" id="ProtNLM"/>
    </source>
</evidence>
<dbReference type="Proteomes" id="UP001309876">
    <property type="component" value="Unassembled WGS sequence"/>
</dbReference>
<gene>
    <name evidence="1" type="ORF">LTR05_002172</name>
</gene>
<evidence type="ECO:0000313" key="2">
    <source>
        <dbReference type="Proteomes" id="UP001309876"/>
    </source>
</evidence>
<sequence>MVAHPAASRPLYSAKTSLRKSRTFTSIIHARHDTSTNATSNLSSRWLSDLKTRLGKCIHFGMNDAQVNQAGALLVEVARDWKTLLAGSEGYLTSRQRAGITSTLIEWGHQDAMGHVNNVQYVRYCETSRTNWTRQIGEHFDPANKKLWDEMLTSKSYGLILKSIKVDFKFPMTWPDKISVYHKIRVMPKESDSSMLLDVMVLSEGKQRVAAKAEEDVVVYNYKKGQKSSLPDYMLTQFKQQFEEQEELKKKSGQRVKEILDAVAVLEKETWDRPDAKEDMGGTK</sequence>
<name>A0AAN7T1Y1_9EURO</name>
<evidence type="ECO:0000313" key="1">
    <source>
        <dbReference type="EMBL" id="KAK5087956.1"/>
    </source>
</evidence>
<accession>A0AAN7T1Y1</accession>
<dbReference type="GO" id="GO:0047617">
    <property type="term" value="F:fatty acyl-CoA hydrolase activity"/>
    <property type="evidence" value="ECO:0007669"/>
    <property type="project" value="TreeGrafter"/>
</dbReference>
<reference evidence="1 2" key="1">
    <citation type="submission" date="2023-08" db="EMBL/GenBank/DDBJ databases">
        <title>Black Yeasts Isolated from many extreme environments.</title>
        <authorList>
            <person name="Coleine C."/>
            <person name="Stajich J.E."/>
            <person name="Selbmann L."/>
        </authorList>
    </citation>
    <scope>NUCLEOTIDE SEQUENCE [LARGE SCALE GENOMIC DNA]</scope>
    <source>
        <strain evidence="1 2">CCFEE 5910</strain>
    </source>
</reference>
<dbReference type="Gene3D" id="3.10.129.10">
    <property type="entry name" value="Hotdog Thioesterase"/>
    <property type="match status" value="1"/>
</dbReference>
<dbReference type="PANTHER" id="PTHR31793:SF39">
    <property type="entry name" value="THIOESTERASE_THIOL ESTER DEHYDRASE-ISOMERASE"/>
    <property type="match status" value="1"/>
</dbReference>
<comment type="caution">
    <text evidence="1">The sequence shown here is derived from an EMBL/GenBank/DDBJ whole genome shotgun (WGS) entry which is preliminary data.</text>
</comment>
<dbReference type="InterPro" id="IPR029069">
    <property type="entry name" value="HotDog_dom_sf"/>
</dbReference>
<dbReference type="CDD" id="cd00586">
    <property type="entry name" value="4HBT"/>
    <property type="match status" value="1"/>
</dbReference>
<protein>
    <recommendedName>
        <fullName evidence="3">Thioesterase/thiol ester dehydrase-isomerase</fullName>
    </recommendedName>
</protein>
<dbReference type="InterPro" id="IPR050563">
    <property type="entry name" value="4-hydroxybenzoyl-CoA_TE"/>
</dbReference>
<dbReference type="AlphaFoldDB" id="A0AAN7T1Y1"/>
<dbReference type="PANTHER" id="PTHR31793">
    <property type="entry name" value="4-HYDROXYBENZOYL-COA THIOESTERASE FAMILY MEMBER"/>
    <property type="match status" value="1"/>
</dbReference>
<dbReference type="Pfam" id="PF13279">
    <property type="entry name" value="4HBT_2"/>
    <property type="match status" value="1"/>
</dbReference>